<evidence type="ECO:0000313" key="4">
    <source>
        <dbReference type="EMBL" id="SFO41783.1"/>
    </source>
</evidence>
<dbReference type="InterPro" id="IPR045851">
    <property type="entry name" value="AMP-bd_C_sf"/>
</dbReference>
<evidence type="ECO:0000259" key="2">
    <source>
        <dbReference type="Pfam" id="PF00501"/>
    </source>
</evidence>
<dbReference type="InterPro" id="IPR000873">
    <property type="entry name" value="AMP-dep_synth/lig_dom"/>
</dbReference>
<gene>
    <name evidence="4" type="ORF">SAMN04488519_106205</name>
</gene>
<dbReference type="AlphaFoldDB" id="A0A1I5H0Q0"/>
<evidence type="ECO:0000259" key="3">
    <source>
        <dbReference type="Pfam" id="PF13193"/>
    </source>
</evidence>
<dbReference type="STRING" id="226506.SAMN04488519_106205"/>
<dbReference type="SUPFAM" id="SSF56801">
    <property type="entry name" value="Acetyl-CoA synthetase-like"/>
    <property type="match status" value="1"/>
</dbReference>
<feature type="domain" description="AMP-binding enzyme C-terminal" evidence="3">
    <location>
        <begin position="441"/>
        <end position="514"/>
    </location>
</feature>
<dbReference type="PANTHER" id="PTHR43201:SF8">
    <property type="entry name" value="ACYL-COA SYNTHETASE FAMILY MEMBER 3"/>
    <property type="match status" value="1"/>
</dbReference>
<feature type="domain" description="AMP-dependent synthetase/ligase" evidence="2">
    <location>
        <begin position="36"/>
        <end position="390"/>
    </location>
</feature>
<comment type="similarity">
    <text evidence="1">Belongs to the ATP-dependent AMP-binding enzyme family.</text>
</comment>
<dbReference type="CDD" id="cd05941">
    <property type="entry name" value="MCS"/>
    <property type="match status" value="1"/>
</dbReference>
<keyword evidence="5" id="KW-1185">Reference proteome</keyword>
<dbReference type="GO" id="GO:0031956">
    <property type="term" value="F:medium-chain fatty acid-CoA ligase activity"/>
    <property type="evidence" value="ECO:0007669"/>
    <property type="project" value="TreeGrafter"/>
</dbReference>
<dbReference type="InterPro" id="IPR042099">
    <property type="entry name" value="ANL_N_sf"/>
</dbReference>
<dbReference type="PROSITE" id="PS00455">
    <property type="entry name" value="AMP_BINDING"/>
    <property type="match status" value="1"/>
</dbReference>
<evidence type="ECO:0000256" key="1">
    <source>
        <dbReference type="ARBA" id="ARBA00006432"/>
    </source>
</evidence>
<protein>
    <submittedName>
        <fullName evidence="4">Malonyl-CoA/methylmalonyl-CoA synthetase</fullName>
    </submittedName>
</protein>
<dbReference type="Gene3D" id="3.40.50.12780">
    <property type="entry name" value="N-terminal domain of ligase-like"/>
    <property type="match status" value="1"/>
</dbReference>
<evidence type="ECO:0000313" key="5">
    <source>
        <dbReference type="Proteomes" id="UP000199564"/>
    </source>
</evidence>
<dbReference type="PANTHER" id="PTHR43201">
    <property type="entry name" value="ACYL-COA SYNTHETASE"/>
    <property type="match status" value="1"/>
</dbReference>
<dbReference type="InterPro" id="IPR020845">
    <property type="entry name" value="AMP-binding_CS"/>
</dbReference>
<dbReference type="InterPro" id="IPR025110">
    <property type="entry name" value="AMP-bd_C"/>
</dbReference>
<name>A0A1I5H0Q0_9BACT</name>
<dbReference type="Pfam" id="PF00501">
    <property type="entry name" value="AMP-binding"/>
    <property type="match status" value="1"/>
</dbReference>
<dbReference type="GO" id="GO:0006631">
    <property type="term" value="P:fatty acid metabolic process"/>
    <property type="evidence" value="ECO:0007669"/>
    <property type="project" value="TreeGrafter"/>
</dbReference>
<accession>A0A1I5H0Q0</accession>
<dbReference type="EMBL" id="FOVW01000006">
    <property type="protein sequence ID" value="SFO41783.1"/>
    <property type="molecule type" value="Genomic_DNA"/>
</dbReference>
<reference evidence="5" key="1">
    <citation type="submission" date="2016-10" db="EMBL/GenBank/DDBJ databases">
        <authorList>
            <person name="Varghese N."/>
            <person name="Submissions S."/>
        </authorList>
    </citation>
    <scope>NUCLEOTIDE SEQUENCE [LARGE SCALE GENOMIC DNA]</scope>
    <source>
        <strain evidence="5">DSM 15282</strain>
    </source>
</reference>
<sequence length="524" mass="58862">MPDFSNGGSLGCLKFLSSVKYFLYWKKEFSQMLTLFQNAERFSSNIAIIDAKGSYNYKELLTEAQNLAGILLQGQPDLNQTRVAFMVSPGFDYVKTQWAIWMAGGIAVPLCISYPLPSLQYVMDDTEAEILLFGNEYQEILTPIVEKGNIRSLNIESLTENKSHSTNLPEISLTRGAMILYTSGTTSLPKGVLTTHANIEAQISTLVKAWHWSQNDYTLGILPLHHVHGIINVLGCCMWSGACIQFIHPFSVEEVLKAFIQTRINVFMAVPTVYFKLIQAIESLSKSDQKELKEKMKGFRLMVSGSAALPVSVMEKWKSLSGHYLLERYGMTEIGMALSNPYLGERRAGHVGFPLPEVQIRIVDENNKEIDLGDSGEIQVKSPCVFKEYWRKPDATNKAFTSDGWFKTGDIATIEDGYYKLLGRDSVDIIKSGGYKISALEIEEVLRKHPLIKDCGVIGIPDEEWGELVAAGIVCSEAIQKEELISWLKERLPAYKIPRNYIQLEDLPRNAMGKVTKNELKKLF</sequence>
<dbReference type="Pfam" id="PF13193">
    <property type="entry name" value="AMP-binding_C"/>
    <property type="match status" value="1"/>
</dbReference>
<organism evidence="4 5">
    <name type="scientific">Algoriphagus ornithinivorans</name>
    <dbReference type="NCBI Taxonomy" id="226506"/>
    <lineage>
        <taxon>Bacteria</taxon>
        <taxon>Pseudomonadati</taxon>
        <taxon>Bacteroidota</taxon>
        <taxon>Cytophagia</taxon>
        <taxon>Cytophagales</taxon>
        <taxon>Cyclobacteriaceae</taxon>
        <taxon>Algoriphagus</taxon>
    </lineage>
</organism>
<proteinExistence type="inferred from homology"/>
<dbReference type="Gene3D" id="3.30.300.30">
    <property type="match status" value="1"/>
</dbReference>
<dbReference type="Proteomes" id="UP000199564">
    <property type="component" value="Unassembled WGS sequence"/>
</dbReference>